<dbReference type="Gene3D" id="3.90.230.10">
    <property type="entry name" value="Creatinase/methionine aminopeptidase superfamily"/>
    <property type="match status" value="1"/>
</dbReference>
<keyword evidence="2 4" id="KW-0479">Metal-binding</keyword>
<dbReference type="Gene3D" id="3.40.350.10">
    <property type="entry name" value="Creatinase/prolidase N-terminal domain"/>
    <property type="match status" value="2"/>
</dbReference>
<keyword evidence="3" id="KW-0378">Hydrolase</keyword>
<dbReference type="Pfam" id="PF16189">
    <property type="entry name" value="Creatinase_N_2"/>
    <property type="match status" value="1"/>
</dbReference>
<dbReference type="PANTHER" id="PTHR43763">
    <property type="entry name" value="XAA-PRO AMINOPEPTIDASE 1"/>
    <property type="match status" value="1"/>
</dbReference>
<dbReference type="InterPro" id="IPR033740">
    <property type="entry name" value="Pept_M24B"/>
</dbReference>
<gene>
    <name evidence="7" type="ORF">GBAR_LOCUS29823</name>
</gene>
<name>A0AA35TUH7_GEOBA</name>
<dbReference type="CDD" id="cd01085">
    <property type="entry name" value="APP"/>
    <property type="match status" value="1"/>
</dbReference>
<accession>A0AA35TUH7</accession>
<evidence type="ECO:0000256" key="3">
    <source>
        <dbReference type="ARBA" id="ARBA00022801"/>
    </source>
</evidence>
<dbReference type="PANTHER" id="PTHR43763:SF4">
    <property type="entry name" value="XAA-PRO AMINOPEPTIDASE 2"/>
    <property type="match status" value="1"/>
</dbReference>
<dbReference type="FunFam" id="3.90.230.10:FF:000009">
    <property type="entry name" value="xaa-Pro aminopeptidase 2"/>
    <property type="match status" value="1"/>
</dbReference>
<dbReference type="Proteomes" id="UP001174909">
    <property type="component" value="Unassembled WGS sequence"/>
</dbReference>
<protein>
    <submittedName>
        <fullName evidence="7">Xaa-Pro aminopeptidase 1</fullName>
    </submittedName>
</protein>
<feature type="domain" description="Peptidase M24" evidence="5">
    <location>
        <begin position="292"/>
        <end position="521"/>
    </location>
</feature>
<dbReference type="Pfam" id="PF00557">
    <property type="entry name" value="Peptidase_M24"/>
    <property type="match status" value="1"/>
</dbReference>
<dbReference type="GO" id="GO:0070006">
    <property type="term" value="F:metalloaminopeptidase activity"/>
    <property type="evidence" value="ECO:0007669"/>
    <property type="project" value="InterPro"/>
</dbReference>
<dbReference type="InterPro" id="IPR000994">
    <property type="entry name" value="Pept_M24"/>
</dbReference>
<sequence>MAAGSAAVLERLRSVMRSSKYVSEPLTAYVIPTDDAHQKGRGFGRSGRYHLQASQEINPDLWTLMKQGTSGVPTIEEWMSKELESGARIGFDPSLTSHKVYKKYSEATECTGQVLVPVSVNLVDLVWDSRPARPVNPLMVLPLQYSGHSWQEKVSDVRKKMEARSATSLVVTAMDEIAWLLNLRGSDIDYNPLFFSYAIITTDTVRLYFDADLLTDEIKEHLCVGSEGGVATRDYSAIWDDVKSLTDSEGKIWINSESGQGLVSLVPKGRRVGKLSPIQLLKAVKNETESRGMRAAHIRDGAALCEYLCWLEERMKEGDTVTEISGADKLETFRRRAPTMTSQRFSELTTPPVFWPRPQPHPSTDRSLSVLELYLCDSGAQYRDGTTDVTRTVHFGTPTAQEKEAFTCVLKGHIDLCSLVFPNKTHEAIARAPLWTAGLDYRHGTGHGVGSFLCVHEGPMGIHFRPYPEGIEAGMFMSDGPQSVGSRPSPEPLQASMFISDEPGYYEDGKFGIRIENVVEIVPTTTKNNFGGTGFLTMEPVTMVPVQTKMIEPSLLNEAQITWLNSYHTSVRETVGTYLKENGKDAAYRWLLRETTPLG</sequence>
<dbReference type="EMBL" id="CASHTH010004204">
    <property type="protein sequence ID" value="CAI8054675.1"/>
    <property type="molecule type" value="Genomic_DNA"/>
</dbReference>
<dbReference type="InterPro" id="IPR036005">
    <property type="entry name" value="Creatinase/aminopeptidase-like"/>
</dbReference>
<dbReference type="AlphaFoldDB" id="A0AA35TUH7"/>
<evidence type="ECO:0000256" key="1">
    <source>
        <dbReference type="ARBA" id="ARBA00008766"/>
    </source>
</evidence>
<evidence type="ECO:0000256" key="4">
    <source>
        <dbReference type="RuleBase" id="RU000590"/>
    </source>
</evidence>
<comment type="caution">
    <text evidence="7">The sequence shown here is derived from an EMBL/GenBank/DDBJ whole genome shotgun (WGS) entry which is preliminary data.</text>
</comment>
<keyword evidence="7" id="KW-0645">Protease</keyword>
<evidence type="ECO:0000259" key="6">
    <source>
        <dbReference type="Pfam" id="PF16188"/>
    </source>
</evidence>
<keyword evidence="8" id="KW-1185">Reference proteome</keyword>
<comment type="similarity">
    <text evidence="1 4">Belongs to the peptidase M24B family.</text>
</comment>
<organism evidence="7 8">
    <name type="scientific">Geodia barretti</name>
    <name type="common">Barrett's horny sponge</name>
    <dbReference type="NCBI Taxonomy" id="519541"/>
    <lineage>
        <taxon>Eukaryota</taxon>
        <taxon>Metazoa</taxon>
        <taxon>Porifera</taxon>
        <taxon>Demospongiae</taxon>
        <taxon>Heteroscleromorpha</taxon>
        <taxon>Tetractinellida</taxon>
        <taxon>Astrophorina</taxon>
        <taxon>Geodiidae</taxon>
        <taxon>Geodia</taxon>
    </lineage>
</organism>
<evidence type="ECO:0000313" key="8">
    <source>
        <dbReference type="Proteomes" id="UP001174909"/>
    </source>
</evidence>
<reference evidence="7" key="1">
    <citation type="submission" date="2023-03" db="EMBL/GenBank/DDBJ databases">
        <authorList>
            <person name="Steffen K."/>
            <person name="Cardenas P."/>
        </authorList>
    </citation>
    <scope>NUCLEOTIDE SEQUENCE</scope>
</reference>
<dbReference type="InterPro" id="IPR001131">
    <property type="entry name" value="Peptidase_M24B_aminopep-P_CS"/>
</dbReference>
<evidence type="ECO:0000256" key="2">
    <source>
        <dbReference type="ARBA" id="ARBA00022723"/>
    </source>
</evidence>
<proteinExistence type="inferred from homology"/>
<dbReference type="SUPFAM" id="SSF55920">
    <property type="entry name" value="Creatinase/aminopeptidase"/>
    <property type="match status" value="1"/>
</dbReference>
<feature type="domain" description="Peptidase M24 C-terminal" evidence="6">
    <location>
        <begin position="534"/>
        <end position="598"/>
    </location>
</feature>
<dbReference type="GO" id="GO:0046872">
    <property type="term" value="F:metal ion binding"/>
    <property type="evidence" value="ECO:0007669"/>
    <property type="project" value="UniProtKB-KW"/>
</dbReference>
<evidence type="ECO:0000259" key="5">
    <source>
        <dbReference type="Pfam" id="PF00557"/>
    </source>
</evidence>
<dbReference type="InterPro" id="IPR050422">
    <property type="entry name" value="X-Pro_aminopeptidase_P"/>
</dbReference>
<dbReference type="Pfam" id="PF16188">
    <property type="entry name" value="Peptidase_M24_C"/>
    <property type="match status" value="1"/>
</dbReference>
<dbReference type="InterPro" id="IPR032416">
    <property type="entry name" value="Peptidase_M24_C"/>
</dbReference>
<dbReference type="InterPro" id="IPR029149">
    <property type="entry name" value="Creatin/AminoP/Spt16_N"/>
</dbReference>
<evidence type="ECO:0000313" key="7">
    <source>
        <dbReference type="EMBL" id="CAI8054675.1"/>
    </source>
</evidence>
<dbReference type="PROSITE" id="PS00491">
    <property type="entry name" value="PROLINE_PEPTIDASE"/>
    <property type="match status" value="1"/>
</dbReference>
<keyword evidence="7" id="KW-0031">Aminopeptidase</keyword>